<name>A0A836FN46_LEIEN</name>
<dbReference type="SUPFAM" id="SSF52540">
    <property type="entry name" value="P-loop containing nucleoside triphosphate hydrolases"/>
    <property type="match status" value="1"/>
</dbReference>
<dbReference type="RefSeq" id="XP_067688406.1">
    <property type="nucleotide sequence ID" value="XM_067832303.1"/>
</dbReference>
<dbReference type="InterPro" id="IPR027417">
    <property type="entry name" value="P-loop_NTPase"/>
</dbReference>
<dbReference type="EMBL" id="JAFHKP010000036">
    <property type="protein sequence ID" value="KAG5465807.1"/>
    <property type="molecule type" value="Genomic_DNA"/>
</dbReference>
<dbReference type="GeneID" id="94167813"/>
<evidence type="ECO:0000313" key="3">
    <source>
        <dbReference type="Proteomes" id="UP000674179"/>
    </source>
</evidence>
<feature type="region of interest" description="Disordered" evidence="1">
    <location>
        <begin position="1"/>
        <end position="20"/>
    </location>
</feature>
<evidence type="ECO:0000256" key="1">
    <source>
        <dbReference type="SAM" id="MobiDB-lite"/>
    </source>
</evidence>
<reference evidence="2 3" key="1">
    <citation type="submission" date="2021-02" db="EMBL/GenBank/DDBJ databases">
        <title>Leishmania (Mundinia) enrietti genome sequencing and assembly.</title>
        <authorList>
            <person name="Almutairi H."/>
            <person name="Gatherer D."/>
        </authorList>
    </citation>
    <scope>NUCLEOTIDE SEQUENCE [LARGE SCALE GENOMIC DNA]</scope>
    <source>
        <strain evidence="2">CUR178</strain>
    </source>
</reference>
<dbReference type="KEGG" id="lenr:94167813"/>
<dbReference type="AlphaFoldDB" id="A0A836FN46"/>
<proteinExistence type="predicted"/>
<protein>
    <submittedName>
        <fullName evidence="2">Uncharacterized protein</fullName>
    </submittedName>
</protein>
<comment type="caution">
    <text evidence="2">The sequence shown here is derived from an EMBL/GenBank/DDBJ whole genome shotgun (WGS) entry which is preliminary data.</text>
</comment>
<evidence type="ECO:0000313" key="2">
    <source>
        <dbReference type="EMBL" id="KAG5465807.1"/>
    </source>
</evidence>
<gene>
    <name evidence="2" type="ORF">CUR178_00521</name>
</gene>
<sequence>MSCYSSYAGDSRRDMPSTGNGQERVTRILVVGEASVGKTLFIRRLCNYIFGDTSIEKSTGDVSGFDNAHHSQSAVDDDDLGPKWGPTLGFAVDSLKRTTTVLCDSVAVPYPTMSTLYDTGAAAKHTAQSSGTYTLESGSYANSSVYGAQGSINGYGGANSMLQYRGQGWPGSNNFVSLPCQVLTTVRQHRQTVLQTVEFHELGGTHGYRDVARLPLRSIQYDGVMFVYHRRSLTSTLYLKEWYCWVRSVFSSEVGEGSHYGTGANKAAKPSKTMPRFMLVGTQLPGDEVLAAAAGLGKSVKETLHIASGAISDETLLDGNLEVKLRTLQSPQTVTQRSGVRRTLSRVADRLAWPYHVCWCLLHPFFILSEQYQEERGPRNRVFAWGSRIVERFMWMLYQAEQTLLCVMAVILFGFHQEAVVLGHSRLKQTLEEMRKDELCVAQAHVCRLDSNIALQSSLDEIVAFFDILLRDDTPEDSR</sequence>
<accession>A0A836FN46</accession>
<dbReference type="Proteomes" id="UP000674179">
    <property type="component" value="Chromosome 36"/>
</dbReference>
<organism evidence="2 3">
    <name type="scientific">Leishmania enriettii</name>
    <dbReference type="NCBI Taxonomy" id="5663"/>
    <lineage>
        <taxon>Eukaryota</taxon>
        <taxon>Discoba</taxon>
        <taxon>Euglenozoa</taxon>
        <taxon>Kinetoplastea</taxon>
        <taxon>Metakinetoplastina</taxon>
        <taxon>Trypanosomatida</taxon>
        <taxon>Trypanosomatidae</taxon>
        <taxon>Leishmaniinae</taxon>
        <taxon>Leishmania</taxon>
    </lineage>
</organism>
<dbReference type="OrthoDB" id="8954335at2759"/>
<keyword evidence="3" id="KW-1185">Reference proteome</keyword>